<evidence type="ECO:0000313" key="3">
    <source>
        <dbReference type="EMBL" id="KAK4434083.1"/>
    </source>
</evidence>
<dbReference type="GO" id="GO:0140096">
    <property type="term" value="F:catalytic activity, acting on a protein"/>
    <property type="evidence" value="ECO:0007669"/>
    <property type="project" value="UniProtKB-ARBA"/>
</dbReference>
<evidence type="ECO:0000313" key="4">
    <source>
        <dbReference type="Proteomes" id="UP001293254"/>
    </source>
</evidence>
<comment type="caution">
    <text evidence="3">The sequence shown here is derived from an EMBL/GenBank/DDBJ whole genome shotgun (WGS) entry which is preliminary data.</text>
</comment>
<reference evidence="3" key="1">
    <citation type="submission" date="2020-06" db="EMBL/GenBank/DDBJ databases">
        <authorList>
            <person name="Li T."/>
            <person name="Hu X."/>
            <person name="Zhang T."/>
            <person name="Song X."/>
            <person name="Zhang H."/>
            <person name="Dai N."/>
            <person name="Sheng W."/>
            <person name="Hou X."/>
            <person name="Wei L."/>
        </authorList>
    </citation>
    <scope>NUCLEOTIDE SEQUENCE</scope>
    <source>
        <strain evidence="3">3651</strain>
        <tissue evidence="3">Leaf</tissue>
    </source>
</reference>
<accession>A0AAE1YQU2</accession>
<reference evidence="3" key="2">
    <citation type="journal article" date="2024" name="Plant">
        <title>Genomic evolution and insights into agronomic trait innovations of Sesamum species.</title>
        <authorList>
            <person name="Miao H."/>
            <person name="Wang L."/>
            <person name="Qu L."/>
            <person name="Liu H."/>
            <person name="Sun Y."/>
            <person name="Le M."/>
            <person name="Wang Q."/>
            <person name="Wei S."/>
            <person name="Zheng Y."/>
            <person name="Lin W."/>
            <person name="Duan Y."/>
            <person name="Cao H."/>
            <person name="Xiong S."/>
            <person name="Wang X."/>
            <person name="Wei L."/>
            <person name="Li C."/>
            <person name="Ma Q."/>
            <person name="Ju M."/>
            <person name="Zhao R."/>
            <person name="Li G."/>
            <person name="Mu C."/>
            <person name="Tian Q."/>
            <person name="Mei H."/>
            <person name="Zhang T."/>
            <person name="Gao T."/>
            <person name="Zhang H."/>
        </authorList>
    </citation>
    <scope>NUCLEOTIDE SEQUENCE</scope>
    <source>
        <strain evidence="3">3651</strain>
    </source>
</reference>
<gene>
    <name evidence="3" type="ORF">Salat_0571000</name>
</gene>
<organism evidence="3 4">
    <name type="scientific">Sesamum alatum</name>
    <dbReference type="NCBI Taxonomy" id="300844"/>
    <lineage>
        <taxon>Eukaryota</taxon>
        <taxon>Viridiplantae</taxon>
        <taxon>Streptophyta</taxon>
        <taxon>Embryophyta</taxon>
        <taxon>Tracheophyta</taxon>
        <taxon>Spermatophyta</taxon>
        <taxon>Magnoliopsida</taxon>
        <taxon>eudicotyledons</taxon>
        <taxon>Gunneridae</taxon>
        <taxon>Pentapetalae</taxon>
        <taxon>asterids</taxon>
        <taxon>lamiids</taxon>
        <taxon>Lamiales</taxon>
        <taxon>Pedaliaceae</taxon>
        <taxon>Sesamum</taxon>
    </lineage>
</organism>
<dbReference type="InterPro" id="IPR024729">
    <property type="entry name" value="USP7_ICP0-binding_dom"/>
</dbReference>
<keyword evidence="3" id="KW-0378">Hydrolase</keyword>
<name>A0AAE1YQU2_9LAMI</name>
<sequence length="214" mass="24061">MIQSFLQKDDTDNAIRLLKDMRNRNLMPNEAVTSMILHLVIKDENFKAALESLPTIPLGVVTAIAAPDSTIVNFEWQWSSCWSCSDVEMSRNNAGLAAAELALDAEKHILVSGSINTVGQSPRVDEFCLQLSKLDSYDEVVERVANQLGVDDPSKLRLTSHNLYTQQPKAHPIRYRGVDNLLEMLLHYDPPSDILYFKVLDIPLPELQELRSSN</sequence>
<keyword evidence="4" id="KW-1185">Reference proteome</keyword>
<feature type="domain" description="Ubiquitin carboxyl-terminal hydrolase 7 ICP0-binding" evidence="2">
    <location>
        <begin position="120"/>
        <end position="185"/>
    </location>
</feature>
<evidence type="ECO:0000256" key="1">
    <source>
        <dbReference type="ARBA" id="ARBA00022786"/>
    </source>
</evidence>
<dbReference type="Gene3D" id="3.10.20.90">
    <property type="entry name" value="Phosphatidylinositol 3-kinase Catalytic Subunit, Chain A, domain 1"/>
    <property type="match status" value="1"/>
</dbReference>
<dbReference type="Pfam" id="PF12436">
    <property type="entry name" value="USP7_ICP0_bdg"/>
    <property type="match status" value="1"/>
</dbReference>
<dbReference type="Proteomes" id="UP001293254">
    <property type="component" value="Unassembled WGS sequence"/>
</dbReference>
<dbReference type="EMBL" id="JACGWO010000002">
    <property type="protein sequence ID" value="KAK4434083.1"/>
    <property type="molecule type" value="Genomic_DNA"/>
</dbReference>
<evidence type="ECO:0000259" key="2">
    <source>
        <dbReference type="Pfam" id="PF12436"/>
    </source>
</evidence>
<keyword evidence="1" id="KW-0833">Ubl conjugation pathway</keyword>
<protein>
    <submittedName>
        <fullName evidence="3">Ubiquitin carboxyl-terminal hydrolase 13</fullName>
    </submittedName>
</protein>
<dbReference type="GO" id="GO:0016787">
    <property type="term" value="F:hydrolase activity"/>
    <property type="evidence" value="ECO:0007669"/>
    <property type="project" value="UniProtKB-KW"/>
</dbReference>
<proteinExistence type="predicted"/>
<dbReference type="AlphaFoldDB" id="A0AAE1YQU2"/>